<keyword evidence="5 7" id="KW-0472">Membrane</keyword>
<protein>
    <recommendedName>
        <fullName evidence="8">EamA domain-containing protein</fullName>
    </recommendedName>
</protein>
<proteinExistence type="inferred from homology"/>
<reference evidence="9" key="1">
    <citation type="submission" date="2021-01" db="EMBL/GenBank/DDBJ databases">
        <title>Whole genome shotgun sequence of Rugosimonospora africana NBRC 104875.</title>
        <authorList>
            <person name="Komaki H."/>
            <person name="Tamura T."/>
        </authorList>
    </citation>
    <scope>NUCLEOTIDE SEQUENCE</scope>
    <source>
        <strain evidence="9">NBRC 104875</strain>
    </source>
</reference>
<comment type="subcellular location">
    <subcellularLocation>
        <location evidence="1">Membrane</location>
        <topology evidence="1">Multi-pass membrane protein</topology>
    </subcellularLocation>
</comment>
<feature type="transmembrane region" description="Helical" evidence="7">
    <location>
        <begin position="314"/>
        <end position="334"/>
    </location>
</feature>
<feature type="transmembrane region" description="Helical" evidence="7">
    <location>
        <begin position="122"/>
        <end position="141"/>
    </location>
</feature>
<dbReference type="Proteomes" id="UP000642748">
    <property type="component" value="Unassembled WGS sequence"/>
</dbReference>
<feature type="transmembrane region" description="Helical" evidence="7">
    <location>
        <begin position="93"/>
        <end position="110"/>
    </location>
</feature>
<dbReference type="InterPro" id="IPR000620">
    <property type="entry name" value="EamA_dom"/>
</dbReference>
<evidence type="ECO:0000256" key="4">
    <source>
        <dbReference type="ARBA" id="ARBA00022989"/>
    </source>
</evidence>
<feature type="transmembrane region" description="Helical" evidence="7">
    <location>
        <begin position="179"/>
        <end position="197"/>
    </location>
</feature>
<dbReference type="SUPFAM" id="SSF103481">
    <property type="entry name" value="Multidrug resistance efflux transporter EmrE"/>
    <property type="match status" value="2"/>
</dbReference>
<feature type="transmembrane region" description="Helical" evidence="7">
    <location>
        <begin position="209"/>
        <end position="227"/>
    </location>
</feature>
<name>A0A8J3VVL9_9ACTN</name>
<evidence type="ECO:0000256" key="3">
    <source>
        <dbReference type="ARBA" id="ARBA00022692"/>
    </source>
</evidence>
<feature type="region of interest" description="Disordered" evidence="6">
    <location>
        <begin position="14"/>
        <end position="55"/>
    </location>
</feature>
<dbReference type="PANTHER" id="PTHR32322">
    <property type="entry name" value="INNER MEMBRANE TRANSPORTER"/>
    <property type="match status" value="1"/>
</dbReference>
<feature type="domain" description="EamA" evidence="8">
    <location>
        <begin position="256"/>
        <end position="355"/>
    </location>
</feature>
<gene>
    <name evidence="9" type="ORF">Raf01_82360</name>
</gene>
<dbReference type="InterPro" id="IPR037185">
    <property type="entry name" value="EmrE-like"/>
</dbReference>
<dbReference type="EMBL" id="BONZ01000088">
    <property type="protein sequence ID" value="GIH20064.1"/>
    <property type="molecule type" value="Genomic_DNA"/>
</dbReference>
<keyword evidence="3 7" id="KW-0812">Transmembrane</keyword>
<dbReference type="AlphaFoldDB" id="A0A8J3VVL9"/>
<comment type="similarity">
    <text evidence="2">Belongs to the EamA transporter family.</text>
</comment>
<dbReference type="PANTHER" id="PTHR32322:SF2">
    <property type="entry name" value="EAMA DOMAIN-CONTAINING PROTEIN"/>
    <property type="match status" value="1"/>
</dbReference>
<keyword evidence="10" id="KW-1185">Reference proteome</keyword>
<feature type="transmembrane region" description="Helical" evidence="7">
    <location>
        <begin position="62"/>
        <end position="81"/>
    </location>
</feature>
<evidence type="ECO:0000313" key="10">
    <source>
        <dbReference type="Proteomes" id="UP000642748"/>
    </source>
</evidence>
<accession>A0A8J3VVL9</accession>
<dbReference type="Pfam" id="PF00892">
    <property type="entry name" value="EamA"/>
    <property type="match status" value="2"/>
</dbReference>
<evidence type="ECO:0000256" key="7">
    <source>
        <dbReference type="SAM" id="Phobius"/>
    </source>
</evidence>
<evidence type="ECO:0000259" key="8">
    <source>
        <dbReference type="Pfam" id="PF00892"/>
    </source>
</evidence>
<feature type="domain" description="EamA" evidence="8">
    <location>
        <begin position="67"/>
        <end position="193"/>
    </location>
</feature>
<feature type="transmembrane region" description="Helical" evidence="7">
    <location>
        <begin position="147"/>
        <end position="167"/>
    </location>
</feature>
<comment type="caution">
    <text evidence="9">The sequence shown here is derived from an EMBL/GenBank/DDBJ whole genome shotgun (WGS) entry which is preliminary data.</text>
</comment>
<evidence type="ECO:0000256" key="5">
    <source>
        <dbReference type="ARBA" id="ARBA00023136"/>
    </source>
</evidence>
<keyword evidence="4 7" id="KW-1133">Transmembrane helix</keyword>
<evidence type="ECO:0000256" key="6">
    <source>
        <dbReference type="SAM" id="MobiDB-lite"/>
    </source>
</evidence>
<evidence type="ECO:0000256" key="1">
    <source>
        <dbReference type="ARBA" id="ARBA00004141"/>
    </source>
</evidence>
<evidence type="ECO:0000256" key="2">
    <source>
        <dbReference type="ARBA" id="ARBA00007362"/>
    </source>
</evidence>
<feature type="transmembrane region" description="Helical" evidence="7">
    <location>
        <begin position="340"/>
        <end position="357"/>
    </location>
</feature>
<dbReference type="InterPro" id="IPR050638">
    <property type="entry name" value="AA-Vitamin_Transporters"/>
</dbReference>
<feature type="transmembrane region" description="Helical" evidence="7">
    <location>
        <begin position="254"/>
        <end position="276"/>
    </location>
</feature>
<feature type="compositionally biased region" description="Low complexity" evidence="6">
    <location>
        <begin position="33"/>
        <end position="49"/>
    </location>
</feature>
<organism evidence="9 10">
    <name type="scientific">Rugosimonospora africana</name>
    <dbReference type="NCBI Taxonomy" id="556532"/>
    <lineage>
        <taxon>Bacteria</taxon>
        <taxon>Bacillati</taxon>
        <taxon>Actinomycetota</taxon>
        <taxon>Actinomycetes</taxon>
        <taxon>Micromonosporales</taxon>
        <taxon>Micromonosporaceae</taxon>
        <taxon>Rugosimonospora</taxon>
    </lineage>
</organism>
<dbReference type="GO" id="GO:0016020">
    <property type="term" value="C:membrane"/>
    <property type="evidence" value="ECO:0007669"/>
    <property type="project" value="UniProtKB-SubCell"/>
</dbReference>
<evidence type="ECO:0000313" key="9">
    <source>
        <dbReference type="EMBL" id="GIH20064.1"/>
    </source>
</evidence>
<sequence>MLLRATEALTRKELRNWSDQTDGRSGPIPAIKQTNTAQTNTEQTNTAQTGGRTERGLAGTRLPAPVAMAAGALCVSFSAILIELAHTTPGTASFYRCALALPLLVGLALAERRRGGGLTGGQWIAVVVAGAMFAGDMLLWTQAILEVGAGLSTVLVNAQIMIVPLLAWSVDHERIARRFVLSLPVMLAGMLLVGGVLENGVPGSDPTWGTVHAVLAAVCYSMLLFLLRRVGQDRVGQAKAGGTPEHQRGRAVQAYCGVIAVSAVVSLVAGALWHGVSMAPGWAAIGWLALVAVVGQVVGWLLVALAAPRLPSEVGAALLMLTPIGALVLGAVVLGERPSVLQLVGSVLILASAYAASSRSNPVALIRRWTHSPAAG</sequence>
<feature type="transmembrane region" description="Helical" evidence="7">
    <location>
        <begin position="282"/>
        <end position="307"/>
    </location>
</feature>